<dbReference type="Gene3D" id="2.40.160.90">
    <property type="match status" value="1"/>
</dbReference>
<feature type="chain" id="PRO_5012439853" description="HphA C-terminal domain-containing protein" evidence="2">
    <location>
        <begin position="24"/>
        <end position="280"/>
    </location>
</feature>
<dbReference type="InterPro" id="IPR054843">
    <property type="entry name" value="Slam_hemophilin_C"/>
</dbReference>
<comment type="subcellular location">
    <subcellularLocation>
        <location evidence="1">Cell outer membrane</location>
    </subcellularLocation>
</comment>
<gene>
    <name evidence="4" type="ORF">BV912_06090</name>
</gene>
<name>A0A1X3DHY2_9NEIS</name>
<comment type="caution">
    <text evidence="4">The sequence shown here is derived from an EMBL/GenBank/DDBJ whole genome shotgun (WGS) entry which is preliminary data.</text>
</comment>
<proteinExistence type="predicted"/>
<dbReference type="InterPro" id="IPR054536">
    <property type="entry name" value="HphA_C"/>
</dbReference>
<evidence type="ECO:0000256" key="2">
    <source>
        <dbReference type="SAM" id="SignalP"/>
    </source>
</evidence>
<dbReference type="Pfam" id="PF22829">
    <property type="entry name" value="HphA_C"/>
    <property type="match status" value="1"/>
</dbReference>
<evidence type="ECO:0000313" key="5">
    <source>
        <dbReference type="Proteomes" id="UP000193303"/>
    </source>
</evidence>
<evidence type="ECO:0000256" key="1">
    <source>
        <dbReference type="ARBA" id="ARBA00004442"/>
    </source>
</evidence>
<dbReference type="GO" id="GO:0009279">
    <property type="term" value="C:cell outer membrane"/>
    <property type="evidence" value="ECO:0007669"/>
    <property type="project" value="UniProtKB-SubCell"/>
</dbReference>
<feature type="domain" description="HphA C-terminal" evidence="3">
    <location>
        <begin position="175"/>
        <end position="279"/>
    </location>
</feature>
<dbReference type="Proteomes" id="UP000193303">
    <property type="component" value="Unassembled WGS sequence"/>
</dbReference>
<sequence>MKLNLKKTTAVLLAATLSAGAYAYDYNDYQSQGQYQPSYNQDYNNYLKDKAAKKAAKQAAKAAKKAAKQAAKAARAALPKPESEAVNKKLLKSAAYQSGIYYKSLDQHRANVDRNGVKTIVAKNHYTGQNIGKFTFNSIRSGGASVQYGEWVGREFAKGSNRAVYYSGDSRTRNMPVYGTATYAVKGFNNYKGNNLMTGTLKADFGARTLAGSLKNSAVNMNIHSYIDTKDAEFEGYAFANGHAGKVDGNFFGNGASSLAGVAKFKTNPNLNTAFGGVKK</sequence>
<evidence type="ECO:0000313" key="4">
    <source>
        <dbReference type="EMBL" id="OSI21624.1"/>
    </source>
</evidence>
<organism evidence="4 5">
    <name type="scientific">Neisseria dumasiana</name>
    <dbReference type="NCBI Taxonomy" id="1931275"/>
    <lineage>
        <taxon>Bacteria</taxon>
        <taxon>Pseudomonadati</taxon>
        <taxon>Pseudomonadota</taxon>
        <taxon>Betaproteobacteria</taxon>
        <taxon>Neisseriales</taxon>
        <taxon>Neisseriaceae</taxon>
        <taxon>Neisseria</taxon>
    </lineage>
</organism>
<dbReference type="AlphaFoldDB" id="A0A1X3DHY2"/>
<dbReference type="InterPro" id="IPR011250">
    <property type="entry name" value="OMP/PagP_B-barrel"/>
</dbReference>
<feature type="signal peptide" evidence="2">
    <location>
        <begin position="1"/>
        <end position="23"/>
    </location>
</feature>
<dbReference type="OrthoDB" id="8607327at2"/>
<accession>A0A1X3DHY2</accession>
<keyword evidence="2" id="KW-0732">Signal</keyword>
<dbReference type="RefSeq" id="WP_085355544.1">
    <property type="nucleotide sequence ID" value="NZ_MTAA01000002.1"/>
</dbReference>
<reference evidence="5" key="1">
    <citation type="submission" date="2017-01" db="EMBL/GenBank/DDBJ databases">
        <authorList>
            <person name="Mah S.A."/>
            <person name="Swanson W.J."/>
            <person name="Moy G.W."/>
            <person name="Vacquier V.D."/>
        </authorList>
    </citation>
    <scope>NUCLEOTIDE SEQUENCE [LARGE SCALE GENOMIC DNA]</scope>
    <source>
        <strain evidence="5">124861</strain>
    </source>
</reference>
<evidence type="ECO:0000259" key="3">
    <source>
        <dbReference type="Pfam" id="PF22829"/>
    </source>
</evidence>
<dbReference type="NCBIfam" id="NF041636">
    <property type="entry name" value="slam_lipo"/>
    <property type="match status" value="1"/>
</dbReference>
<dbReference type="EMBL" id="MTAB01000011">
    <property type="protein sequence ID" value="OSI21624.1"/>
    <property type="molecule type" value="Genomic_DNA"/>
</dbReference>
<dbReference type="SUPFAM" id="SSF56925">
    <property type="entry name" value="OMPA-like"/>
    <property type="match status" value="1"/>
</dbReference>
<protein>
    <recommendedName>
        <fullName evidence="3">HphA C-terminal domain-containing protein</fullName>
    </recommendedName>
</protein>